<comment type="caution">
    <text evidence="1">The sequence shown here is derived from an EMBL/GenBank/DDBJ whole genome shotgun (WGS) entry which is preliminary data.</text>
</comment>
<dbReference type="Proteomes" id="UP001159363">
    <property type="component" value="Chromosome 1"/>
</dbReference>
<proteinExistence type="predicted"/>
<gene>
    <name evidence="1" type="ORF">PR048_002122</name>
</gene>
<name>A0ABQ9IJ99_9NEOP</name>
<organism evidence="1 2">
    <name type="scientific">Dryococelus australis</name>
    <dbReference type="NCBI Taxonomy" id="614101"/>
    <lineage>
        <taxon>Eukaryota</taxon>
        <taxon>Metazoa</taxon>
        <taxon>Ecdysozoa</taxon>
        <taxon>Arthropoda</taxon>
        <taxon>Hexapoda</taxon>
        <taxon>Insecta</taxon>
        <taxon>Pterygota</taxon>
        <taxon>Neoptera</taxon>
        <taxon>Polyneoptera</taxon>
        <taxon>Phasmatodea</taxon>
        <taxon>Verophasmatodea</taxon>
        <taxon>Anareolatae</taxon>
        <taxon>Phasmatidae</taxon>
        <taxon>Eurycanthinae</taxon>
        <taxon>Dryococelus</taxon>
    </lineage>
</organism>
<accession>A0ABQ9IJ99</accession>
<evidence type="ECO:0000313" key="1">
    <source>
        <dbReference type="EMBL" id="KAJ8896777.1"/>
    </source>
</evidence>
<keyword evidence="2" id="KW-1185">Reference proteome</keyword>
<dbReference type="EMBL" id="JARBHB010000001">
    <property type="protein sequence ID" value="KAJ8896777.1"/>
    <property type="molecule type" value="Genomic_DNA"/>
</dbReference>
<evidence type="ECO:0000313" key="2">
    <source>
        <dbReference type="Proteomes" id="UP001159363"/>
    </source>
</evidence>
<protein>
    <submittedName>
        <fullName evidence="1">Uncharacterized protein</fullName>
    </submittedName>
</protein>
<reference evidence="1 2" key="1">
    <citation type="submission" date="2023-02" db="EMBL/GenBank/DDBJ databases">
        <title>LHISI_Scaffold_Assembly.</title>
        <authorList>
            <person name="Stuart O.P."/>
            <person name="Cleave R."/>
            <person name="Magrath M.J.L."/>
            <person name="Mikheyev A.S."/>
        </authorList>
    </citation>
    <scope>NUCLEOTIDE SEQUENCE [LARGE SCALE GENOMIC DNA]</scope>
    <source>
        <strain evidence="1">Daus_M_001</strain>
        <tissue evidence="1">Leg muscle</tissue>
    </source>
</reference>
<sequence length="405" mass="45453">MVEEDHNYWWLLSHRGLARGDGKLHKQLRGLRAEGGVHLEAQCCQVQAVADSAAHSCRSRKLPFPPRFRTLTFIRTNKPATVRLSVASREPGFRDKPTSQYCDFVAGYRFAPPSLPLVPGMGSNHLPPRLTRFDSWWSRSRILESGNHVGQSLWSVGFRGDLPFPPPLHSSAAPYSSHFTLVGSHDPYIKNRLYLSAEIERDMEITYQEINFILMLLKRKEDKYGRRRGGLVWREGVSAIFDVMVAILDVLDLGALPAVSIPGIHTCTYRTTGNTWVGLVDGGKWTVNLFMTSAICAILDMSIQAIASGVHSITVITVECLEQAISTFMMASWSPLNIYEQIMVRTCIQWRMGRCVSLNMLVSTVSLGRDEPVRPCTLINKYLFVMSCCGDLGRDEPVHTCNVHQ</sequence>